<dbReference type="Proteomes" id="UP000242913">
    <property type="component" value="Unassembled WGS sequence"/>
</dbReference>
<dbReference type="EMBL" id="KZ270061">
    <property type="protein sequence ID" value="OZC06787.1"/>
    <property type="molecule type" value="Genomic_DNA"/>
</dbReference>
<dbReference type="AlphaFoldDB" id="A0A238BMZ2"/>
<feature type="transmembrane region" description="Helical" evidence="1">
    <location>
        <begin position="191"/>
        <end position="218"/>
    </location>
</feature>
<reference evidence="2 3" key="1">
    <citation type="submission" date="2015-12" db="EMBL/GenBank/DDBJ databases">
        <title>Draft genome of the nematode, Onchocerca flexuosa.</title>
        <authorList>
            <person name="Mitreva M."/>
        </authorList>
    </citation>
    <scope>NUCLEOTIDE SEQUENCE [LARGE SCALE GENOMIC DNA]</scope>
    <source>
        <strain evidence="2">Red Deer</strain>
    </source>
</reference>
<evidence type="ECO:0000313" key="2">
    <source>
        <dbReference type="EMBL" id="OZC06787.1"/>
    </source>
</evidence>
<keyword evidence="1" id="KW-0812">Transmembrane</keyword>
<evidence type="ECO:0008006" key="4">
    <source>
        <dbReference type="Google" id="ProtNLM"/>
    </source>
</evidence>
<sequence>MQNDFFKLKEKNNARIFSGLEEETGIVTGTGAIPTLQIRILDGHGITDLMLEECYHFILVFCTQTFPNEICGIGLQRAVELPVYMTLPRNGKPKHVYIYMYGFQFTSSQFVYFECQARPCIRSCKRQQCEANKTLTTEKTNTTKIRSRRESHVVKLLTVLEMRPPRIHADKFHSDPDAKLSTGLGSTCPPLLLLIIVFVALGLMPTVTIMVCYGIIVYRRQQTLNVQRKTSFSGIHTESVYNSSSDN</sequence>
<keyword evidence="3" id="KW-1185">Reference proteome</keyword>
<evidence type="ECO:0000313" key="3">
    <source>
        <dbReference type="Proteomes" id="UP000242913"/>
    </source>
</evidence>
<keyword evidence="1" id="KW-0472">Membrane</keyword>
<name>A0A238BMZ2_9BILA</name>
<dbReference type="OrthoDB" id="6432511at2759"/>
<evidence type="ECO:0000256" key="1">
    <source>
        <dbReference type="SAM" id="Phobius"/>
    </source>
</evidence>
<keyword evidence="1" id="KW-1133">Transmembrane helix</keyword>
<organism evidence="2 3">
    <name type="scientific">Onchocerca flexuosa</name>
    <dbReference type="NCBI Taxonomy" id="387005"/>
    <lineage>
        <taxon>Eukaryota</taxon>
        <taxon>Metazoa</taxon>
        <taxon>Ecdysozoa</taxon>
        <taxon>Nematoda</taxon>
        <taxon>Chromadorea</taxon>
        <taxon>Rhabditida</taxon>
        <taxon>Spirurina</taxon>
        <taxon>Spiruromorpha</taxon>
        <taxon>Filarioidea</taxon>
        <taxon>Onchocercidae</taxon>
        <taxon>Onchocerca</taxon>
    </lineage>
</organism>
<proteinExistence type="predicted"/>
<accession>A0A238BMZ2</accession>
<protein>
    <recommendedName>
        <fullName evidence="4">ZP domain-containing protein</fullName>
    </recommendedName>
</protein>
<gene>
    <name evidence="2" type="ORF">X798_06218</name>
</gene>